<name>Q05E85_AERPE</name>
<dbReference type="EnsemblBacteria" id="BAF34716">
    <property type="protein sequence ID" value="BAF34716"/>
    <property type="gene ID" value="APE_0274a"/>
</dbReference>
<evidence type="ECO:0000313" key="2">
    <source>
        <dbReference type="Proteomes" id="UP000002518"/>
    </source>
</evidence>
<dbReference type="SUPFAM" id="SSF53335">
    <property type="entry name" value="S-adenosyl-L-methionine-dependent methyltransferases"/>
    <property type="match status" value="1"/>
</dbReference>
<dbReference type="eggNOG" id="arCOG01791">
    <property type="taxonomic scope" value="Archaea"/>
</dbReference>
<evidence type="ECO:0000313" key="1">
    <source>
        <dbReference type="EMBL" id="BAF34716.1"/>
    </source>
</evidence>
<dbReference type="RefSeq" id="WP_010865625.1">
    <property type="nucleotide sequence ID" value="NC_000854.2"/>
</dbReference>
<accession>Q05E85</accession>
<organism evidence="1 2">
    <name type="scientific">Aeropyrum pernix (strain ATCC 700893 / DSM 11879 / JCM 9820 / NBRC 100138 / K1)</name>
    <dbReference type="NCBI Taxonomy" id="272557"/>
    <lineage>
        <taxon>Archaea</taxon>
        <taxon>Thermoproteota</taxon>
        <taxon>Thermoprotei</taxon>
        <taxon>Desulfurococcales</taxon>
        <taxon>Desulfurococcaceae</taxon>
        <taxon>Aeropyrum</taxon>
    </lineage>
</organism>
<proteinExistence type="predicted"/>
<keyword evidence="2" id="KW-1185">Reference proteome</keyword>
<gene>
    <name evidence="1" type="ordered locus">APE_0274a</name>
</gene>
<dbReference type="AlphaFoldDB" id="Q05E85"/>
<dbReference type="GeneID" id="1445542"/>
<reference evidence="1 2" key="1">
    <citation type="journal article" date="1999" name="DNA Res.">
        <title>Complete genome sequence of an aerobic hyper-thermophilic crenarchaeon, Aeropyrum pernix K1.</title>
        <authorList>
            <person name="Kawarabayasi Y."/>
            <person name="Hino Y."/>
            <person name="Horikawa H."/>
            <person name="Yamazaki S."/>
            <person name="Haikawa Y."/>
            <person name="Jin-no K."/>
            <person name="Takahashi M."/>
            <person name="Sekine M."/>
            <person name="Baba S."/>
            <person name="Ankai A."/>
            <person name="Kosugi H."/>
            <person name="Hosoyama A."/>
            <person name="Fukui S."/>
            <person name="Nagai Y."/>
            <person name="Nishijima K."/>
            <person name="Nakazawa H."/>
            <person name="Takamiya M."/>
            <person name="Masuda S."/>
            <person name="Funahashi T."/>
            <person name="Tanaka T."/>
            <person name="Kudoh Y."/>
            <person name="Yamazaki J."/>
            <person name="Kushida N."/>
            <person name="Oguchi A."/>
            <person name="Aoki K."/>
            <person name="Kubota K."/>
            <person name="Nakamura Y."/>
            <person name="Nomura N."/>
            <person name="Sako Y."/>
            <person name="Kikuchi H."/>
        </authorList>
    </citation>
    <scope>NUCLEOTIDE SEQUENCE [LARGE SCALE GENOMIC DNA]</scope>
    <source>
        <strain evidence="2">ATCC 700893 / DSM 11879 / JCM 9820 / NBRC 100138 / K1</strain>
    </source>
</reference>
<evidence type="ECO:0008006" key="3">
    <source>
        <dbReference type="Google" id="ProtNLM"/>
    </source>
</evidence>
<dbReference type="KEGG" id="ape:APE_0274a"/>
<protein>
    <recommendedName>
        <fullName evidence="3">Methyltransferase</fullName>
    </recommendedName>
</protein>
<dbReference type="STRING" id="272557.APE_0274a"/>
<sequence>MDDWVWEVFVEKAELFMAIMERVWDRGRREAEDLARVLEKHGIPRGSTILEPGCGIGRVAIPLAKLGYRVT</sequence>
<dbReference type="Gene3D" id="3.40.50.150">
    <property type="entry name" value="Vaccinia Virus protein VP39"/>
    <property type="match status" value="1"/>
</dbReference>
<dbReference type="Proteomes" id="UP000002518">
    <property type="component" value="Chromosome"/>
</dbReference>
<dbReference type="InterPro" id="IPR029063">
    <property type="entry name" value="SAM-dependent_MTases_sf"/>
</dbReference>
<dbReference type="EMBL" id="BA000002">
    <property type="protein sequence ID" value="BAF34716.1"/>
    <property type="molecule type" value="Genomic_DNA"/>
</dbReference>